<reference evidence="2 3" key="1">
    <citation type="submission" date="2020-01" db="EMBL/GenBank/DDBJ databases">
        <title>Ponticoccus aerotolerans gen. nov., sp. nov., an anaerobic bacterium and proposal of Ponticoccusceae fam. nov., Ponticoccusles ord. nov. and Ponticoccuse classis nov. in the phylum Kiritimatiellaeota.</title>
        <authorList>
            <person name="Zhou L.Y."/>
            <person name="Du Z.J."/>
        </authorList>
    </citation>
    <scope>NUCLEOTIDE SEQUENCE [LARGE SCALE GENOMIC DNA]</scope>
    <source>
        <strain evidence="2 3">S-5007</strain>
    </source>
</reference>
<feature type="domain" description="DUF4145" evidence="1">
    <location>
        <begin position="136"/>
        <end position="224"/>
    </location>
</feature>
<proteinExistence type="predicted"/>
<keyword evidence="3" id="KW-1185">Reference proteome</keyword>
<organism evidence="2 3">
    <name type="scientific">Tichowtungia aerotolerans</name>
    <dbReference type="NCBI Taxonomy" id="2697043"/>
    <lineage>
        <taxon>Bacteria</taxon>
        <taxon>Pseudomonadati</taxon>
        <taxon>Kiritimatiellota</taxon>
        <taxon>Tichowtungiia</taxon>
        <taxon>Tichowtungiales</taxon>
        <taxon>Tichowtungiaceae</taxon>
        <taxon>Tichowtungia</taxon>
    </lineage>
</organism>
<dbReference type="Proteomes" id="UP000464954">
    <property type="component" value="Chromosome"/>
</dbReference>
<dbReference type="InterPro" id="IPR025285">
    <property type="entry name" value="DUF4145"/>
</dbReference>
<dbReference type="Pfam" id="PF13643">
    <property type="entry name" value="DUF4145"/>
    <property type="match status" value="1"/>
</dbReference>
<evidence type="ECO:0000313" key="2">
    <source>
        <dbReference type="EMBL" id="QHI69548.1"/>
    </source>
</evidence>
<sequence>MNREIFKQSLQKTGSSPYPCPICNKGQLQVVKDRFHYEETSLSKSLHGHEAWEPEWISYIYSCFLKCSNSACAEIVSSTGNGELCRGCGYDEKGFPVEIYDPVFSPKYFNPPLQMFQVAISAPEPVRNEIIISFSHFFSDPSAAAIHIRIALEHLLTHLKIKRFNRRSGKLHRIALHQRIDLLPHKFNHVRDLFYAIKWLGNAGSHDTESITQDDICDAYELLEELLSGLFPQKRMAIERLAKKINKKRGPR</sequence>
<dbReference type="RefSeq" id="WP_160628730.1">
    <property type="nucleotide sequence ID" value="NZ_CP047593.1"/>
</dbReference>
<protein>
    <submittedName>
        <fullName evidence="2">DUF4145 domain-containing protein</fullName>
    </submittedName>
</protein>
<dbReference type="KEGG" id="taer:GT409_08785"/>
<name>A0A6P1MBT2_9BACT</name>
<dbReference type="AlphaFoldDB" id="A0A6P1MBT2"/>
<evidence type="ECO:0000259" key="1">
    <source>
        <dbReference type="Pfam" id="PF13643"/>
    </source>
</evidence>
<gene>
    <name evidence="2" type="ORF">GT409_08785</name>
</gene>
<accession>A0A6P1MBT2</accession>
<evidence type="ECO:0000313" key="3">
    <source>
        <dbReference type="Proteomes" id="UP000464954"/>
    </source>
</evidence>
<dbReference type="EMBL" id="CP047593">
    <property type="protein sequence ID" value="QHI69548.1"/>
    <property type="molecule type" value="Genomic_DNA"/>
</dbReference>